<dbReference type="WBParaSite" id="NBR_0000275901-mRNA-1">
    <property type="protein sequence ID" value="NBR_0000275901-mRNA-1"/>
    <property type="gene ID" value="NBR_0000275901"/>
</dbReference>
<evidence type="ECO:0000256" key="1">
    <source>
        <dbReference type="ARBA" id="ARBA00004123"/>
    </source>
</evidence>
<evidence type="ECO:0000256" key="2">
    <source>
        <dbReference type="ARBA" id="ARBA00022723"/>
    </source>
</evidence>
<evidence type="ECO:0000313" key="6">
    <source>
        <dbReference type="EMBL" id="VDL66349.1"/>
    </source>
</evidence>
<dbReference type="AlphaFoldDB" id="A0A0N4XJQ7"/>
<dbReference type="Proteomes" id="UP000271162">
    <property type="component" value="Unassembled WGS sequence"/>
</dbReference>
<dbReference type="SUPFAM" id="SSF53098">
    <property type="entry name" value="Ribonuclease H-like"/>
    <property type="match status" value="1"/>
</dbReference>
<evidence type="ECO:0000256" key="3">
    <source>
        <dbReference type="ARBA" id="ARBA00022771"/>
    </source>
</evidence>
<dbReference type="InterPro" id="IPR052035">
    <property type="entry name" value="ZnF_BED_domain_contain"/>
</dbReference>
<organism evidence="8">
    <name type="scientific">Nippostrongylus brasiliensis</name>
    <name type="common">Rat hookworm</name>
    <dbReference type="NCBI Taxonomy" id="27835"/>
    <lineage>
        <taxon>Eukaryota</taxon>
        <taxon>Metazoa</taxon>
        <taxon>Ecdysozoa</taxon>
        <taxon>Nematoda</taxon>
        <taxon>Chromadorea</taxon>
        <taxon>Rhabditida</taxon>
        <taxon>Rhabditina</taxon>
        <taxon>Rhabditomorpha</taxon>
        <taxon>Strongyloidea</taxon>
        <taxon>Heligmosomidae</taxon>
        <taxon>Nippostrongylus</taxon>
    </lineage>
</organism>
<dbReference type="PANTHER" id="PTHR46481">
    <property type="entry name" value="ZINC FINGER BED DOMAIN-CONTAINING PROTEIN 4"/>
    <property type="match status" value="1"/>
</dbReference>
<keyword evidence="3" id="KW-0863">Zinc-finger</keyword>
<dbReference type="InterPro" id="IPR012337">
    <property type="entry name" value="RNaseH-like_sf"/>
</dbReference>
<evidence type="ECO:0000256" key="5">
    <source>
        <dbReference type="ARBA" id="ARBA00023242"/>
    </source>
</evidence>
<name>A0A0N4XJQ7_NIPBR</name>
<proteinExistence type="predicted"/>
<reference evidence="8" key="1">
    <citation type="submission" date="2017-02" db="UniProtKB">
        <authorList>
            <consortium name="WormBaseParasite"/>
        </authorList>
    </citation>
    <scope>IDENTIFICATION</scope>
</reference>
<gene>
    <name evidence="6" type="ORF">NBR_LOCUS2760</name>
</gene>
<reference evidence="6 7" key="2">
    <citation type="submission" date="2018-11" db="EMBL/GenBank/DDBJ databases">
        <authorList>
            <consortium name="Pathogen Informatics"/>
        </authorList>
    </citation>
    <scope>NUCLEOTIDE SEQUENCE [LARGE SCALE GENOMIC DNA]</scope>
</reference>
<dbReference type="STRING" id="27835.A0A0N4XJQ7"/>
<sequence>MQIICCSTLPIYIVVIVENEGLRNFVSVICPRFKIKSRTFYTRFVLNSLYQEYKCKVIDMLSTATSISFTTDSWSSEDNKHSLLSMTAHFVGSSMWPRFAVTAAAPIKGRHTTDELKSLLAKAMAAFDVDEEKVHLIVRDAASTMRRTTNLLVLKSVDCFAFAHKLQLERAVKDGLKALGVSDLGDNSIISRLLKIVKKIRESAGDKDALLECQNICEIPESSLVKVSECNIGHGNTVEQYVRHVTKIIRQLESYRTVHVDRADYPKLDTSDWALMKKLLDSPTMRSVKEVIAEGLKMRMEDGNYEETEEFVIATMVDPRFRDSYFDSEEKVVLLKKLEETSASTSHGKCESCLRGY</sequence>
<keyword evidence="2" id="KW-0479">Metal-binding</keyword>
<dbReference type="PANTHER" id="PTHR46481:SF10">
    <property type="entry name" value="ZINC FINGER BED DOMAIN-CONTAINING PROTEIN 39"/>
    <property type="match status" value="1"/>
</dbReference>
<comment type="subcellular location">
    <subcellularLocation>
        <location evidence="1">Nucleus</location>
    </subcellularLocation>
</comment>
<dbReference type="OMA" id="HESHTGV"/>
<accession>A0A0N4XJQ7</accession>
<evidence type="ECO:0000256" key="4">
    <source>
        <dbReference type="ARBA" id="ARBA00022833"/>
    </source>
</evidence>
<protein>
    <submittedName>
        <fullName evidence="8">Zinc finger BED domain-containing protein 4</fullName>
    </submittedName>
</protein>
<keyword evidence="4" id="KW-0862">Zinc</keyword>
<dbReference type="GO" id="GO:0008270">
    <property type="term" value="F:zinc ion binding"/>
    <property type="evidence" value="ECO:0007669"/>
    <property type="project" value="UniProtKB-KW"/>
</dbReference>
<dbReference type="GO" id="GO:0005634">
    <property type="term" value="C:nucleus"/>
    <property type="evidence" value="ECO:0007669"/>
    <property type="project" value="UniProtKB-SubCell"/>
</dbReference>
<keyword evidence="7" id="KW-1185">Reference proteome</keyword>
<evidence type="ECO:0000313" key="7">
    <source>
        <dbReference type="Proteomes" id="UP000271162"/>
    </source>
</evidence>
<dbReference type="EMBL" id="UYSL01003473">
    <property type="protein sequence ID" value="VDL66349.1"/>
    <property type="molecule type" value="Genomic_DNA"/>
</dbReference>
<keyword evidence="5" id="KW-0539">Nucleus</keyword>
<evidence type="ECO:0000313" key="8">
    <source>
        <dbReference type="WBParaSite" id="NBR_0000275901-mRNA-1"/>
    </source>
</evidence>